<keyword evidence="4" id="KW-1003">Cell membrane</keyword>
<evidence type="ECO:0000256" key="11">
    <source>
        <dbReference type="SAM" id="SignalP"/>
    </source>
</evidence>
<comment type="subcellular location">
    <subcellularLocation>
        <location evidence="1">Cell membrane</location>
        <topology evidence="1">Single-pass type I membrane protein</topology>
    </subcellularLocation>
</comment>
<sequence>MALRLFVFLCLLSASRALYKQWIPDTNFERASNWDKERVPCANDRLSFLPQKEVSVYVQSAHSISEMTLPRDGEFILAPDAGFVASDGLEAGCEGGDTITFKDADGLQWFDPELWQAASSSDDLEKGNFLFSVHAESVPCQYDDVIFRPETSFRVNTSADTPRIPVRSVSILGKRFSREPQFSQYLQSPLGRLQFHGDHSPQVTGSRCTDPSGCLCGNSENHQRICSAITQNCPQLDCKTPLQPTGHCCTVCGAIITLQFSQEFNLESYRARLQHLFLSQHRYHEVHMAVSKVPGTQRGLWLIPRQGKPEIQVVLVDSKGSVAEALAREIMEDIKTQGGHLGIADAELQTSGNEAAGRSGGVVAGGVIGALVLLGGIALVAFLFTCGVIRPPPLPSFPSWKKRESDDLGGPIDQGFDNPIFDKASELPEIPGLHGGNALNTLSFTQSGVHFVNPLYDETDLNV</sequence>
<evidence type="ECO:0000256" key="6">
    <source>
        <dbReference type="ARBA" id="ARBA00022729"/>
    </source>
</evidence>
<evidence type="ECO:0000256" key="9">
    <source>
        <dbReference type="ARBA" id="ARBA00023136"/>
    </source>
</evidence>
<dbReference type="OMA" id="NALYKQW"/>
<dbReference type="GeneID" id="102696056"/>
<feature type="transmembrane region" description="Helical" evidence="10">
    <location>
        <begin position="362"/>
        <end position="389"/>
    </location>
</feature>
<organism evidence="12 13">
    <name type="scientific">Lepisosteus oculatus</name>
    <name type="common">Spotted gar</name>
    <dbReference type="NCBI Taxonomy" id="7918"/>
    <lineage>
        <taxon>Eukaryota</taxon>
        <taxon>Metazoa</taxon>
        <taxon>Chordata</taxon>
        <taxon>Craniata</taxon>
        <taxon>Vertebrata</taxon>
        <taxon>Euteleostomi</taxon>
        <taxon>Actinopterygii</taxon>
        <taxon>Neopterygii</taxon>
        <taxon>Holostei</taxon>
        <taxon>Semionotiformes</taxon>
        <taxon>Lepisosteidae</taxon>
        <taxon>Lepisosteus</taxon>
    </lineage>
</organism>
<keyword evidence="5 10" id="KW-0812">Transmembrane</keyword>
<keyword evidence="8 10" id="KW-1133">Transmembrane helix</keyword>
<feature type="signal peptide" evidence="11">
    <location>
        <begin position="1"/>
        <end position="17"/>
    </location>
</feature>
<keyword evidence="7" id="KW-0653">Protein transport</keyword>
<dbReference type="Ensembl" id="ENSLOCT00000012047.1">
    <property type="protein sequence ID" value="ENSLOCP00000012026.1"/>
    <property type="gene ID" value="ENSLOCG00000009838.1"/>
</dbReference>
<dbReference type="PANTHER" id="PTHR14995">
    <property type="entry name" value="AMNIONLESS"/>
    <property type="match status" value="1"/>
</dbReference>
<dbReference type="STRING" id="7918.ENSLOCP00000012026"/>
<reference evidence="13" key="1">
    <citation type="submission" date="2011-12" db="EMBL/GenBank/DDBJ databases">
        <title>The Draft Genome of Lepisosteus oculatus.</title>
        <authorList>
            <consortium name="The Broad Institute Genome Assembly &amp; Analysis Group"/>
            <consortium name="Computational R&amp;D Group"/>
            <consortium name="and Sequencing Platform"/>
            <person name="Di Palma F."/>
            <person name="Alfoldi J."/>
            <person name="Johnson J."/>
            <person name="Berlin A."/>
            <person name="Gnerre S."/>
            <person name="Jaffe D."/>
            <person name="MacCallum I."/>
            <person name="Young S."/>
            <person name="Walker B.J."/>
            <person name="Lander E.S."/>
            <person name="Lindblad-Toh K."/>
        </authorList>
    </citation>
    <scope>NUCLEOTIDE SEQUENCE [LARGE SCALE GENOMIC DNA]</scope>
</reference>
<dbReference type="AlphaFoldDB" id="W5MUG7"/>
<keyword evidence="3" id="KW-0813">Transport</keyword>
<evidence type="ECO:0000256" key="5">
    <source>
        <dbReference type="ARBA" id="ARBA00022692"/>
    </source>
</evidence>
<accession>W5MUG7</accession>
<dbReference type="GO" id="GO:0015031">
    <property type="term" value="P:protein transport"/>
    <property type="evidence" value="ECO:0007669"/>
    <property type="project" value="UniProtKB-KW"/>
</dbReference>
<evidence type="ECO:0000256" key="8">
    <source>
        <dbReference type="ARBA" id="ARBA00022989"/>
    </source>
</evidence>
<evidence type="ECO:0000256" key="10">
    <source>
        <dbReference type="SAM" id="Phobius"/>
    </source>
</evidence>
<reference evidence="12" key="3">
    <citation type="submission" date="2025-09" db="UniProtKB">
        <authorList>
            <consortium name="Ensembl"/>
        </authorList>
    </citation>
    <scope>IDENTIFICATION</scope>
</reference>
<dbReference type="InParanoid" id="W5MUG7"/>
<dbReference type="Pfam" id="PF14828">
    <property type="entry name" value="Amnionless"/>
    <property type="match status" value="1"/>
</dbReference>
<feature type="chain" id="PRO_5004866696" description="Protein amnionless" evidence="11">
    <location>
        <begin position="18"/>
        <end position="463"/>
    </location>
</feature>
<dbReference type="GeneTree" id="ENSGT00390000007463"/>
<proteinExistence type="predicted"/>
<dbReference type="KEGG" id="loc:102696056"/>
<dbReference type="GO" id="GO:0016324">
    <property type="term" value="C:apical plasma membrane"/>
    <property type="evidence" value="ECO:0000318"/>
    <property type="project" value="GO_Central"/>
</dbReference>
<evidence type="ECO:0000313" key="13">
    <source>
        <dbReference type="Proteomes" id="UP000018468"/>
    </source>
</evidence>
<dbReference type="HOGENOM" id="CLU_050471_0_0_1"/>
<dbReference type="Proteomes" id="UP000018468">
    <property type="component" value="Linkage group LG7"/>
</dbReference>
<evidence type="ECO:0000256" key="1">
    <source>
        <dbReference type="ARBA" id="ARBA00004251"/>
    </source>
</evidence>
<protein>
    <recommendedName>
        <fullName evidence="2">Protein amnionless</fullName>
    </recommendedName>
</protein>
<dbReference type="OrthoDB" id="10067964at2759"/>
<dbReference type="Bgee" id="ENSLOCG00000009838">
    <property type="expression patterns" value="Expressed in mesonephros and 8 other cell types or tissues"/>
</dbReference>
<dbReference type="GO" id="GO:0008104">
    <property type="term" value="P:intracellular protein localization"/>
    <property type="evidence" value="ECO:0000318"/>
    <property type="project" value="GO_Central"/>
</dbReference>
<evidence type="ECO:0000313" key="12">
    <source>
        <dbReference type="Ensembl" id="ENSLOCP00000012026.1"/>
    </source>
</evidence>
<reference evidence="12" key="2">
    <citation type="submission" date="2025-08" db="UniProtKB">
        <authorList>
            <consortium name="Ensembl"/>
        </authorList>
    </citation>
    <scope>IDENTIFICATION</scope>
</reference>
<keyword evidence="6 11" id="KW-0732">Signal</keyword>
<dbReference type="InterPro" id="IPR026112">
    <property type="entry name" value="AMN"/>
</dbReference>
<dbReference type="PANTHER" id="PTHR14995:SF2">
    <property type="entry name" value="PROTEIN AMNIONLESS"/>
    <property type="match status" value="1"/>
</dbReference>
<dbReference type="CTD" id="81693"/>
<name>W5MUG7_LEPOC</name>
<evidence type="ECO:0000256" key="2">
    <source>
        <dbReference type="ARBA" id="ARBA00021200"/>
    </source>
</evidence>
<dbReference type="GO" id="GO:0006898">
    <property type="term" value="P:receptor-mediated endocytosis"/>
    <property type="evidence" value="ECO:0000318"/>
    <property type="project" value="GO_Central"/>
</dbReference>
<dbReference type="EMBL" id="AHAT01003832">
    <property type="status" value="NOT_ANNOTATED_CDS"/>
    <property type="molecule type" value="Genomic_DNA"/>
</dbReference>
<keyword evidence="9 10" id="KW-0472">Membrane</keyword>
<dbReference type="GO" id="GO:0030139">
    <property type="term" value="C:endocytic vesicle"/>
    <property type="evidence" value="ECO:0000318"/>
    <property type="project" value="GO_Central"/>
</dbReference>
<evidence type="ECO:0000256" key="4">
    <source>
        <dbReference type="ARBA" id="ARBA00022475"/>
    </source>
</evidence>
<keyword evidence="13" id="KW-1185">Reference proteome</keyword>
<evidence type="ECO:0000256" key="3">
    <source>
        <dbReference type="ARBA" id="ARBA00022448"/>
    </source>
</evidence>
<evidence type="ECO:0000256" key="7">
    <source>
        <dbReference type="ARBA" id="ARBA00022927"/>
    </source>
</evidence>
<dbReference type="eggNOG" id="ENOG502QUUQ">
    <property type="taxonomic scope" value="Eukaryota"/>
</dbReference>